<sequence length="68" mass="8077">TYPEPKKFDNEFAKERFNRLKRKKQAKYMHYQKLNQGIAGPSTRTRFQTSKVSSDLRAKTKGGQRDRQ</sequence>
<keyword evidence="3" id="KW-1185">Reference proteome</keyword>
<reference evidence="2" key="1">
    <citation type="submission" date="2021-06" db="EMBL/GenBank/DDBJ databases">
        <authorList>
            <person name="Kallberg Y."/>
            <person name="Tangrot J."/>
            <person name="Rosling A."/>
        </authorList>
    </citation>
    <scope>NUCLEOTIDE SEQUENCE</scope>
    <source>
        <strain evidence="2">MA453B</strain>
    </source>
</reference>
<name>A0A9N9P1P7_9GLOM</name>
<dbReference type="AlphaFoldDB" id="A0A9N9P1P7"/>
<feature type="region of interest" description="Disordered" evidence="1">
    <location>
        <begin position="39"/>
        <end position="68"/>
    </location>
</feature>
<feature type="compositionally biased region" description="Polar residues" evidence="1">
    <location>
        <begin position="42"/>
        <end position="53"/>
    </location>
</feature>
<dbReference type="Proteomes" id="UP000789405">
    <property type="component" value="Unassembled WGS sequence"/>
</dbReference>
<protein>
    <submittedName>
        <fullName evidence="2">22205_t:CDS:1</fullName>
    </submittedName>
</protein>
<comment type="caution">
    <text evidence="2">The sequence shown here is derived from an EMBL/GenBank/DDBJ whole genome shotgun (WGS) entry which is preliminary data.</text>
</comment>
<proteinExistence type="predicted"/>
<gene>
    <name evidence="2" type="ORF">DERYTH_LOCUS21989</name>
</gene>
<evidence type="ECO:0000313" key="2">
    <source>
        <dbReference type="EMBL" id="CAG8794039.1"/>
    </source>
</evidence>
<feature type="non-terminal residue" evidence="2">
    <location>
        <position position="1"/>
    </location>
</feature>
<evidence type="ECO:0000313" key="3">
    <source>
        <dbReference type="Proteomes" id="UP000789405"/>
    </source>
</evidence>
<evidence type="ECO:0000256" key="1">
    <source>
        <dbReference type="SAM" id="MobiDB-lite"/>
    </source>
</evidence>
<feature type="compositionally biased region" description="Basic and acidic residues" evidence="1">
    <location>
        <begin position="54"/>
        <end position="68"/>
    </location>
</feature>
<organism evidence="2 3">
    <name type="scientific">Dentiscutata erythropus</name>
    <dbReference type="NCBI Taxonomy" id="1348616"/>
    <lineage>
        <taxon>Eukaryota</taxon>
        <taxon>Fungi</taxon>
        <taxon>Fungi incertae sedis</taxon>
        <taxon>Mucoromycota</taxon>
        <taxon>Glomeromycotina</taxon>
        <taxon>Glomeromycetes</taxon>
        <taxon>Diversisporales</taxon>
        <taxon>Gigasporaceae</taxon>
        <taxon>Dentiscutata</taxon>
    </lineage>
</organism>
<dbReference type="EMBL" id="CAJVPY010029317">
    <property type="protein sequence ID" value="CAG8794039.1"/>
    <property type="molecule type" value="Genomic_DNA"/>
</dbReference>
<accession>A0A9N9P1P7</accession>